<evidence type="ECO:0000256" key="5">
    <source>
        <dbReference type="ARBA" id="ARBA00036943"/>
    </source>
</evidence>
<evidence type="ECO:0000259" key="8">
    <source>
        <dbReference type="Pfam" id="PF00849"/>
    </source>
</evidence>
<accession>A0A8H3BUK5</accession>
<reference evidence="9" key="1">
    <citation type="submission" date="2021-01" db="EMBL/GenBank/DDBJ databases">
        <authorList>
            <person name="Kaushik A."/>
        </authorList>
    </citation>
    <scope>NUCLEOTIDE SEQUENCE</scope>
    <source>
        <strain evidence="9">AG3-1AP</strain>
    </source>
</reference>
<dbReference type="Pfam" id="PF00849">
    <property type="entry name" value="PseudoU_synth_2"/>
    <property type="match status" value="1"/>
</dbReference>
<keyword evidence="4" id="KW-0413">Isomerase</keyword>
<dbReference type="Gene3D" id="3.30.2350.10">
    <property type="entry name" value="Pseudouridine synthase"/>
    <property type="match status" value="1"/>
</dbReference>
<dbReference type="Proteomes" id="UP000663831">
    <property type="component" value="Unassembled WGS sequence"/>
</dbReference>
<evidence type="ECO:0000256" key="6">
    <source>
        <dbReference type="ARBA" id="ARBA00039953"/>
    </source>
</evidence>
<evidence type="ECO:0000313" key="10">
    <source>
        <dbReference type="Proteomes" id="UP000663831"/>
    </source>
</evidence>
<dbReference type="GO" id="GO:0001522">
    <property type="term" value="P:pseudouridine synthesis"/>
    <property type="evidence" value="ECO:0007669"/>
    <property type="project" value="InterPro"/>
</dbReference>
<dbReference type="InterPro" id="IPR020103">
    <property type="entry name" value="PsdUridine_synth_cat_dom_sf"/>
</dbReference>
<organism evidence="9 10">
    <name type="scientific">Rhizoctonia solani</name>
    <dbReference type="NCBI Taxonomy" id="456999"/>
    <lineage>
        <taxon>Eukaryota</taxon>
        <taxon>Fungi</taxon>
        <taxon>Dikarya</taxon>
        <taxon>Basidiomycota</taxon>
        <taxon>Agaricomycotina</taxon>
        <taxon>Agaricomycetes</taxon>
        <taxon>Cantharellales</taxon>
        <taxon>Ceratobasidiaceae</taxon>
        <taxon>Rhizoctonia</taxon>
    </lineage>
</organism>
<evidence type="ECO:0000256" key="7">
    <source>
        <dbReference type="ARBA" id="ARBA00041563"/>
    </source>
</evidence>
<sequence length="194" mass="21484">MNMTTRNLVAFMNRSLIILNKPAGLIAQGGKHSLEPKTQTLDYVLEDLKSSLSLKSKPLPVHRIDKLTTGVLILARNPQTAQTLSTQLRQPVSNDIIKTYLALVHGSFEPNYTCDIRRNLYITDGKVSVKKPVATNFKETTSYTTWRCLGSRGDVSLMELGLRTGIKHQLRVTMAQVLDGTLSSSLNSSTPMLI</sequence>
<name>A0A8H3BUK5_9AGAM</name>
<comment type="catalytic activity">
    <reaction evidence="2">
        <text>uridine in 5S rRNA = pseudouridine in 5S rRNA</text>
        <dbReference type="Rhea" id="RHEA:47036"/>
        <dbReference type="Rhea" id="RHEA-COMP:11730"/>
        <dbReference type="Rhea" id="RHEA-COMP:11731"/>
        <dbReference type="ChEBI" id="CHEBI:65314"/>
        <dbReference type="ChEBI" id="CHEBI:65315"/>
    </reaction>
</comment>
<dbReference type="CDD" id="cd02869">
    <property type="entry name" value="PseudoU_synth_RluA_like"/>
    <property type="match status" value="1"/>
</dbReference>
<evidence type="ECO:0000256" key="2">
    <source>
        <dbReference type="ARBA" id="ARBA00001896"/>
    </source>
</evidence>
<feature type="domain" description="Pseudouridine synthase RsuA/RluA-like" evidence="8">
    <location>
        <begin position="16"/>
        <end position="176"/>
    </location>
</feature>
<evidence type="ECO:0000256" key="1">
    <source>
        <dbReference type="ARBA" id="ARBA00001166"/>
    </source>
</evidence>
<dbReference type="PANTHER" id="PTHR21600">
    <property type="entry name" value="MITOCHONDRIAL RNA PSEUDOURIDINE SYNTHASE"/>
    <property type="match status" value="1"/>
</dbReference>
<protein>
    <recommendedName>
        <fullName evidence="6">Pseudouridylate synthase RPUSD4, mitochondrial</fullName>
    </recommendedName>
    <alternativeName>
        <fullName evidence="7">RNA pseudouridylate synthase domain-containing protein 4</fullName>
    </alternativeName>
</protein>
<comment type="caution">
    <text evidence="9">The sequence shown here is derived from an EMBL/GenBank/DDBJ whole genome shotgun (WGS) entry which is preliminary data.</text>
</comment>
<dbReference type="EMBL" id="CAJMWV010002560">
    <property type="protein sequence ID" value="CAE6465755.1"/>
    <property type="molecule type" value="Genomic_DNA"/>
</dbReference>
<evidence type="ECO:0000256" key="4">
    <source>
        <dbReference type="ARBA" id="ARBA00023235"/>
    </source>
</evidence>
<comment type="similarity">
    <text evidence="3">Belongs to the pseudouridine synthase RluA family.</text>
</comment>
<dbReference type="PANTHER" id="PTHR21600:SF83">
    <property type="entry name" value="PSEUDOURIDYLATE SYNTHASE RPUSD4, MITOCHONDRIAL"/>
    <property type="match status" value="1"/>
</dbReference>
<dbReference type="InterPro" id="IPR050188">
    <property type="entry name" value="RluA_PseudoU_synthase"/>
</dbReference>
<comment type="catalytic activity">
    <reaction evidence="5">
        <text>a uridine in tRNA = a pseudouridine in tRNA</text>
        <dbReference type="Rhea" id="RHEA:54572"/>
        <dbReference type="Rhea" id="RHEA-COMP:13339"/>
        <dbReference type="Rhea" id="RHEA-COMP:13934"/>
        <dbReference type="ChEBI" id="CHEBI:65314"/>
        <dbReference type="ChEBI" id="CHEBI:65315"/>
    </reaction>
</comment>
<dbReference type="GO" id="GO:0009982">
    <property type="term" value="F:pseudouridine synthase activity"/>
    <property type="evidence" value="ECO:0007669"/>
    <property type="project" value="InterPro"/>
</dbReference>
<dbReference type="GO" id="GO:0003723">
    <property type="term" value="F:RNA binding"/>
    <property type="evidence" value="ECO:0007669"/>
    <property type="project" value="InterPro"/>
</dbReference>
<dbReference type="SUPFAM" id="SSF55120">
    <property type="entry name" value="Pseudouridine synthase"/>
    <property type="match status" value="1"/>
</dbReference>
<proteinExistence type="inferred from homology"/>
<evidence type="ECO:0000313" key="9">
    <source>
        <dbReference type="EMBL" id="CAE6465755.1"/>
    </source>
</evidence>
<dbReference type="PROSITE" id="PS01129">
    <property type="entry name" value="PSI_RLU"/>
    <property type="match status" value="1"/>
</dbReference>
<evidence type="ECO:0000256" key="3">
    <source>
        <dbReference type="ARBA" id="ARBA00010876"/>
    </source>
</evidence>
<dbReference type="InterPro" id="IPR006224">
    <property type="entry name" value="PsdUridine_synth_RluA-like_CS"/>
</dbReference>
<gene>
    <name evidence="9" type="ORF">RDB_LOCUS80677</name>
</gene>
<dbReference type="AlphaFoldDB" id="A0A8H3BUK5"/>
<comment type="catalytic activity">
    <reaction evidence="1">
        <text>a uridine in mRNA = a pseudouridine in mRNA</text>
        <dbReference type="Rhea" id="RHEA:56644"/>
        <dbReference type="Rhea" id="RHEA-COMP:14658"/>
        <dbReference type="Rhea" id="RHEA-COMP:14659"/>
        <dbReference type="ChEBI" id="CHEBI:65314"/>
        <dbReference type="ChEBI" id="CHEBI:65315"/>
    </reaction>
</comment>
<dbReference type="InterPro" id="IPR006145">
    <property type="entry name" value="PsdUridine_synth_RsuA/RluA"/>
</dbReference>